<keyword evidence="9 11" id="KW-0472">Membrane</keyword>
<dbReference type="CDD" id="cd16023">
    <property type="entry name" value="GPI_EPT_3"/>
    <property type="match status" value="1"/>
</dbReference>
<evidence type="ECO:0000256" key="5">
    <source>
        <dbReference type="ARBA" id="ARBA00022679"/>
    </source>
</evidence>
<protein>
    <recommendedName>
        <fullName evidence="14">GPI ethanolamine phosphate transferase 3</fullName>
    </recommendedName>
</protein>
<dbReference type="GO" id="GO:0051377">
    <property type="term" value="F:mannose-ethanolamine phosphotransferase activity"/>
    <property type="evidence" value="ECO:0007669"/>
    <property type="project" value="InterPro"/>
</dbReference>
<keyword evidence="8 11" id="KW-1133">Transmembrane helix</keyword>
<evidence type="ECO:0000256" key="4">
    <source>
        <dbReference type="ARBA" id="ARBA00022502"/>
    </source>
</evidence>
<feature type="transmembrane region" description="Helical" evidence="11">
    <location>
        <begin position="526"/>
        <end position="543"/>
    </location>
</feature>
<evidence type="ECO:0000256" key="7">
    <source>
        <dbReference type="ARBA" id="ARBA00022824"/>
    </source>
</evidence>
<dbReference type="InterPro" id="IPR037675">
    <property type="entry name" value="PIG-O_N"/>
</dbReference>
<comment type="similarity">
    <text evidence="3">Belongs to the PIGG/PIGN/PIGO family. PIGO subfamily.</text>
</comment>
<keyword evidence="7" id="KW-0256">Endoplasmic reticulum</keyword>
<keyword evidence="4" id="KW-0337">GPI-anchor biosynthesis</keyword>
<dbReference type="AlphaFoldDB" id="A0AAW1CGE3"/>
<dbReference type="SUPFAM" id="SSF53649">
    <property type="entry name" value="Alkaline phosphatase-like"/>
    <property type="match status" value="1"/>
</dbReference>
<dbReference type="Pfam" id="PF01663">
    <property type="entry name" value="Phosphodiest"/>
    <property type="match status" value="1"/>
</dbReference>
<keyword evidence="5" id="KW-0808">Transferase</keyword>
<evidence type="ECO:0000256" key="3">
    <source>
        <dbReference type="ARBA" id="ARBA00008695"/>
    </source>
</evidence>
<dbReference type="PANTHER" id="PTHR23071">
    <property type="entry name" value="PHOSPHATIDYLINOSITOL GLYCAN"/>
    <property type="match status" value="1"/>
</dbReference>
<dbReference type="Gene3D" id="3.40.720.10">
    <property type="entry name" value="Alkaline Phosphatase, subunit A"/>
    <property type="match status" value="1"/>
</dbReference>
<keyword evidence="6 11" id="KW-0812">Transmembrane</keyword>
<feature type="transmembrane region" description="Helical" evidence="11">
    <location>
        <begin position="501"/>
        <end position="520"/>
    </location>
</feature>
<evidence type="ECO:0008006" key="14">
    <source>
        <dbReference type="Google" id="ProtNLM"/>
    </source>
</evidence>
<evidence type="ECO:0000256" key="9">
    <source>
        <dbReference type="ARBA" id="ARBA00023136"/>
    </source>
</evidence>
<feature type="transmembrane region" description="Helical" evidence="11">
    <location>
        <begin position="437"/>
        <end position="458"/>
    </location>
</feature>
<evidence type="ECO:0000256" key="6">
    <source>
        <dbReference type="ARBA" id="ARBA00022692"/>
    </source>
</evidence>
<keyword evidence="10" id="KW-0325">Glycoprotein</keyword>
<reference evidence="12 13" key="1">
    <citation type="submission" date="2022-12" db="EMBL/GenBank/DDBJ databases">
        <title>Chromosome-level genome assembly of true bugs.</title>
        <authorList>
            <person name="Ma L."/>
            <person name="Li H."/>
        </authorList>
    </citation>
    <scope>NUCLEOTIDE SEQUENCE [LARGE SCALE GENOMIC DNA]</scope>
    <source>
        <strain evidence="12">Lab_2022b</strain>
    </source>
</reference>
<comment type="pathway">
    <text evidence="2">Glycolipid biosynthesis; glycosylphosphatidylinositol-anchor biosynthesis.</text>
</comment>
<evidence type="ECO:0000256" key="8">
    <source>
        <dbReference type="ARBA" id="ARBA00022989"/>
    </source>
</evidence>
<accession>A0AAW1CGE3</accession>
<evidence type="ECO:0000256" key="1">
    <source>
        <dbReference type="ARBA" id="ARBA00004477"/>
    </source>
</evidence>
<gene>
    <name evidence="12" type="ORF">O3M35_004665</name>
</gene>
<feature type="transmembrane region" description="Helical" evidence="11">
    <location>
        <begin position="563"/>
        <end position="582"/>
    </location>
</feature>
<dbReference type="InterPro" id="IPR039524">
    <property type="entry name" value="PIGO/GPI13"/>
</dbReference>
<feature type="transmembrane region" description="Helical" evidence="11">
    <location>
        <begin position="7"/>
        <end position="29"/>
    </location>
</feature>
<dbReference type="EMBL" id="JAPXFL010000015">
    <property type="protein sequence ID" value="KAK9497326.1"/>
    <property type="molecule type" value="Genomic_DNA"/>
</dbReference>
<sequence length="622" mass="72731">MFIYNHIITFSLISVIIFMPISLFIRGFLLTKDIFSDKTDEVEGNISDLKVILLIVDALRYDFVKWNHSDNMKPYLNQMVFVNKLFKSNGSNIILYEFLADPPTTTLQRLKALTTGSLPTFLDIKSNFWAYEIQEDNIIDQIVSRGMNIVFVGDDTWSKLYPNRFIRQSAYSSFDVWDLDTVDDGVINEFDVELSNNDWNVLIGHMLGVDHTGHTFGPLHHLMPSKLHQIDSFISDIINRIDSNTVLFIFGDHGMTESGDHGGSSYQEISSALIVYCKNETIIDYFNTDIREMQQIDLVATLAHLLNVPIPYSNLGISLLTNEPNARKFFMKNIKQVYKYFRRFPKMSAEFSRNQAMDILKQYGSLNESYNLNDRDFIVNAQNFILTMQNICRSKWVQFGYSFMYCGIIFLSLTLFYLLILVFCYPITYLDLLNFQLFINIIKIILLISIISYLLYYFHCIHNILVFINFIIILVFPVIFLKKINYFIKLYLLKLIHFKNYFSLFILLLSIFAILSNSFVVHESYLLSYFIFGSFGQLFFMRYRFNTERIHWKSYLTSEKGKLILSIIILLFQLKFSTIYWVCREEHGIDCVVFKENSPISTISSIISIILLMTAMNFLSKR</sequence>
<comment type="subcellular location">
    <subcellularLocation>
        <location evidence="1">Endoplasmic reticulum membrane</location>
        <topology evidence="1">Multi-pass membrane protein</topology>
    </subcellularLocation>
</comment>
<evidence type="ECO:0000313" key="13">
    <source>
        <dbReference type="Proteomes" id="UP001461498"/>
    </source>
</evidence>
<keyword evidence="13" id="KW-1185">Reference proteome</keyword>
<dbReference type="GO" id="GO:0005789">
    <property type="term" value="C:endoplasmic reticulum membrane"/>
    <property type="evidence" value="ECO:0007669"/>
    <property type="project" value="UniProtKB-SubCell"/>
</dbReference>
<feature type="transmembrane region" description="Helical" evidence="11">
    <location>
        <begin position="464"/>
        <end position="481"/>
    </location>
</feature>
<evidence type="ECO:0000256" key="11">
    <source>
        <dbReference type="SAM" id="Phobius"/>
    </source>
</evidence>
<feature type="transmembrane region" description="Helical" evidence="11">
    <location>
        <begin position="399"/>
        <end position="425"/>
    </location>
</feature>
<comment type="caution">
    <text evidence="12">The sequence shown here is derived from an EMBL/GenBank/DDBJ whole genome shotgun (WGS) entry which is preliminary data.</text>
</comment>
<dbReference type="Proteomes" id="UP001461498">
    <property type="component" value="Unassembled WGS sequence"/>
</dbReference>
<organism evidence="12 13">
    <name type="scientific">Rhynocoris fuscipes</name>
    <dbReference type="NCBI Taxonomy" id="488301"/>
    <lineage>
        <taxon>Eukaryota</taxon>
        <taxon>Metazoa</taxon>
        <taxon>Ecdysozoa</taxon>
        <taxon>Arthropoda</taxon>
        <taxon>Hexapoda</taxon>
        <taxon>Insecta</taxon>
        <taxon>Pterygota</taxon>
        <taxon>Neoptera</taxon>
        <taxon>Paraneoptera</taxon>
        <taxon>Hemiptera</taxon>
        <taxon>Heteroptera</taxon>
        <taxon>Panheteroptera</taxon>
        <taxon>Cimicomorpha</taxon>
        <taxon>Reduviidae</taxon>
        <taxon>Harpactorinae</taxon>
        <taxon>Harpactorini</taxon>
        <taxon>Rhynocoris</taxon>
    </lineage>
</organism>
<dbReference type="GO" id="GO:0006506">
    <property type="term" value="P:GPI anchor biosynthetic process"/>
    <property type="evidence" value="ECO:0007669"/>
    <property type="project" value="UniProtKB-KW"/>
</dbReference>
<dbReference type="PANTHER" id="PTHR23071:SF1">
    <property type="entry name" value="GPI ETHANOLAMINE PHOSPHATE TRANSFERASE 3"/>
    <property type="match status" value="1"/>
</dbReference>
<dbReference type="InterPro" id="IPR002591">
    <property type="entry name" value="Phosphodiest/P_Trfase"/>
</dbReference>
<name>A0AAW1CGE3_9HEMI</name>
<evidence type="ECO:0000256" key="2">
    <source>
        <dbReference type="ARBA" id="ARBA00004687"/>
    </source>
</evidence>
<feature type="transmembrane region" description="Helical" evidence="11">
    <location>
        <begin position="602"/>
        <end position="619"/>
    </location>
</feature>
<evidence type="ECO:0000313" key="12">
    <source>
        <dbReference type="EMBL" id="KAK9497326.1"/>
    </source>
</evidence>
<evidence type="ECO:0000256" key="10">
    <source>
        <dbReference type="ARBA" id="ARBA00023180"/>
    </source>
</evidence>
<dbReference type="InterPro" id="IPR017850">
    <property type="entry name" value="Alkaline_phosphatase_core_sf"/>
</dbReference>
<proteinExistence type="inferred from homology"/>